<dbReference type="InterPro" id="IPR017930">
    <property type="entry name" value="Myb_dom"/>
</dbReference>
<dbReference type="CDD" id="cd00167">
    <property type="entry name" value="SANT"/>
    <property type="match status" value="2"/>
</dbReference>
<dbReference type="PROSITE" id="PS50195">
    <property type="entry name" value="PX"/>
    <property type="match status" value="1"/>
</dbReference>
<dbReference type="GO" id="GO:0003677">
    <property type="term" value="F:DNA binding"/>
    <property type="evidence" value="ECO:0007669"/>
    <property type="project" value="InterPro"/>
</dbReference>
<dbReference type="Pfam" id="PF00787">
    <property type="entry name" value="PX"/>
    <property type="match status" value="1"/>
</dbReference>
<dbReference type="InterPro" id="IPR001683">
    <property type="entry name" value="PX_dom"/>
</dbReference>
<dbReference type="SUPFAM" id="SSF57850">
    <property type="entry name" value="RING/U-box"/>
    <property type="match status" value="1"/>
</dbReference>
<dbReference type="Gene3D" id="3.30.40.10">
    <property type="entry name" value="Zinc/RING finger domain, C3HC4 (zinc finger)"/>
    <property type="match status" value="1"/>
</dbReference>
<feature type="compositionally biased region" description="Basic and acidic residues" evidence="5">
    <location>
        <begin position="69"/>
        <end position="84"/>
    </location>
</feature>
<dbReference type="Gene3D" id="3.30.1520.10">
    <property type="entry name" value="Phox-like domain"/>
    <property type="match status" value="1"/>
</dbReference>
<dbReference type="FunFam" id="3.30.1520.10:FF:000121">
    <property type="entry name" value="Uncharacterized protein"/>
    <property type="match status" value="1"/>
</dbReference>
<dbReference type="SMART" id="SM00312">
    <property type="entry name" value="PX"/>
    <property type="match status" value="1"/>
</dbReference>
<dbReference type="EMBL" id="JH159153">
    <property type="protein sequence ID" value="EGZ19453.1"/>
    <property type="molecule type" value="Genomic_DNA"/>
</dbReference>
<dbReference type="PROSITE" id="PS50090">
    <property type="entry name" value="MYB_LIKE"/>
    <property type="match status" value="1"/>
</dbReference>
<evidence type="ECO:0000313" key="11">
    <source>
        <dbReference type="Proteomes" id="UP000002640"/>
    </source>
</evidence>
<name>G4Z507_PHYSP</name>
<evidence type="ECO:0000256" key="3">
    <source>
        <dbReference type="ARBA" id="ARBA00023242"/>
    </source>
</evidence>
<dbReference type="InterPro" id="IPR001005">
    <property type="entry name" value="SANT/Myb"/>
</dbReference>
<dbReference type="GeneID" id="20645655"/>
<accession>G4Z507</accession>
<feature type="domain" description="HTH myb-type" evidence="9">
    <location>
        <begin position="565"/>
        <end position="620"/>
    </location>
</feature>
<feature type="region of interest" description="Disordered" evidence="5">
    <location>
        <begin position="555"/>
        <end position="574"/>
    </location>
</feature>
<feature type="region of interest" description="Disordered" evidence="5">
    <location>
        <begin position="1"/>
        <end position="87"/>
    </location>
</feature>
<protein>
    <recommendedName>
        <fullName evidence="12">Myb-like DNA-binding protein</fullName>
    </recommendedName>
</protein>
<keyword evidence="2" id="KW-0804">Transcription</keyword>
<organism evidence="10 11">
    <name type="scientific">Phytophthora sojae (strain P6497)</name>
    <name type="common">Soybean stem and root rot agent</name>
    <name type="synonym">Phytophthora megasperma f. sp. glycines</name>
    <dbReference type="NCBI Taxonomy" id="1094619"/>
    <lineage>
        <taxon>Eukaryota</taxon>
        <taxon>Sar</taxon>
        <taxon>Stramenopiles</taxon>
        <taxon>Oomycota</taxon>
        <taxon>Peronosporomycetes</taxon>
        <taxon>Peronosporales</taxon>
        <taxon>Peronosporaceae</taxon>
        <taxon>Phytophthora</taxon>
    </lineage>
</organism>
<dbReference type="InterPro" id="IPR036871">
    <property type="entry name" value="PX_dom_sf"/>
</dbReference>
<dbReference type="InterPro" id="IPR006447">
    <property type="entry name" value="Myb_dom_plants"/>
</dbReference>
<evidence type="ECO:0000256" key="5">
    <source>
        <dbReference type="SAM" id="MobiDB-lite"/>
    </source>
</evidence>
<dbReference type="PANTHER" id="PTHR12802:SF155">
    <property type="entry name" value="DEUBIQUITINASE MYSM1"/>
    <property type="match status" value="1"/>
</dbReference>
<dbReference type="InParanoid" id="G4Z507"/>
<keyword evidence="11" id="KW-1185">Reference proteome</keyword>
<evidence type="ECO:0000256" key="1">
    <source>
        <dbReference type="ARBA" id="ARBA00023015"/>
    </source>
</evidence>
<keyword evidence="1" id="KW-0805">Transcription regulation</keyword>
<dbReference type="InterPro" id="IPR013083">
    <property type="entry name" value="Znf_RING/FYVE/PHD"/>
</dbReference>
<keyword evidence="4" id="KW-0862">Zinc</keyword>
<dbReference type="PANTHER" id="PTHR12802">
    <property type="entry name" value="SWI/SNF COMPLEX-RELATED"/>
    <property type="match status" value="1"/>
</dbReference>
<keyword evidence="4" id="KW-0479">Metal-binding</keyword>
<dbReference type="KEGG" id="psoj:PHYSODRAFT_327714"/>
<evidence type="ECO:0000259" key="9">
    <source>
        <dbReference type="PROSITE" id="PS51294"/>
    </source>
</evidence>
<dbReference type="InterPro" id="IPR009057">
    <property type="entry name" value="Homeodomain-like_sf"/>
</dbReference>
<dbReference type="Gene3D" id="1.10.10.60">
    <property type="entry name" value="Homeodomain-like"/>
    <property type="match status" value="2"/>
</dbReference>
<dbReference type="Pfam" id="PF00249">
    <property type="entry name" value="Myb_DNA-binding"/>
    <property type="match status" value="2"/>
</dbReference>
<dbReference type="CDD" id="cd06093">
    <property type="entry name" value="PX_domain"/>
    <property type="match status" value="1"/>
</dbReference>
<keyword evidence="4" id="KW-0863">Zinc-finger</keyword>
<evidence type="ECO:0008006" key="12">
    <source>
        <dbReference type="Google" id="ProtNLM"/>
    </source>
</evidence>
<dbReference type="NCBIfam" id="TIGR01557">
    <property type="entry name" value="myb_SHAQKYF"/>
    <property type="match status" value="2"/>
</dbReference>
<evidence type="ECO:0000313" key="10">
    <source>
        <dbReference type="EMBL" id="EGZ19453.1"/>
    </source>
</evidence>
<reference evidence="10 11" key="1">
    <citation type="journal article" date="2006" name="Science">
        <title>Phytophthora genome sequences uncover evolutionary origins and mechanisms of pathogenesis.</title>
        <authorList>
            <person name="Tyler B.M."/>
            <person name="Tripathy S."/>
            <person name="Zhang X."/>
            <person name="Dehal P."/>
            <person name="Jiang R.H."/>
            <person name="Aerts A."/>
            <person name="Arredondo F.D."/>
            <person name="Baxter L."/>
            <person name="Bensasson D."/>
            <person name="Beynon J.L."/>
            <person name="Chapman J."/>
            <person name="Damasceno C.M."/>
            <person name="Dorrance A.E."/>
            <person name="Dou D."/>
            <person name="Dickerman A.W."/>
            <person name="Dubchak I.L."/>
            <person name="Garbelotto M."/>
            <person name="Gijzen M."/>
            <person name="Gordon S.G."/>
            <person name="Govers F."/>
            <person name="Grunwald N.J."/>
            <person name="Huang W."/>
            <person name="Ivors K.L."/>
            <person name="Jones R.W."/>
            <person name="Kamoun S."/>
            <person name="Krampis K."/>
            <person name="Lamour K.H."/>
            <person name="Lee M.K."/>
            <person name="McDonald W.H."/>
            <person name="Medina M."/>
            <person name="Meijer H.J."/>
            <person name="Nordberg E.K."/>
            <person name="Maclean D.J."/>
            <person name="Ospina-Giraldo M.D."/>
            <person name="Morris P.F."/>
            <person name="Phuntumart V."/>
            <person name="Putnam N.H."/>
            <person name="Rash S."/>
            <person name="Rose J.K."/>
            <person name="Sakihama Y."/>
            <person name="Salamov A.A."/>
            <person name="Savidor A."/>
            <person name="Scheuring C.F."/>
            <person name="Smith B.M."/>
            <person name="Sobral B.W."/>
            <person name="Terry A."/>
            <person name="Torto-Alalibo T.A."/>
            <person name="Win J."/>
            <person name="Xu Z."/>
            <person name="Zhang H."/>
            <person name="Grigoriev I.V."/>
            <person name="Rokhsar D.S."/>
            <person name="Boore J.L."/>
        </authorList>
    </citation>
    <scope>NUCLEOTIDE SEQUENCE [LARGE SCALE GENOMIC DNA]</scope>
    <source>
        <strain evidence="10 11">P6497</strain>
    </source>
</reference>
<dbReference type="SUPFAM" id="SSF46689">
    <property type="entry name" value="Homeodomain-like"/>
    <property type="match status" value="2"/>
</dbReference>
<dbReference type="OMA" id="NASKEEW"/>
<dbReference type="Proteomes" id="UP000002640">
    <property type="component" value="Unassembled WGS sequence"/>
</dbReference>
<dbReference type="SMART" id="SM00717">
    <property type="entry name" value="SANT"/>
    <property type="match status" value="2"/>
</dbReference>
<proteinExistence type="predicted"/>
<feature type="compositionally biased region" description="Basic residues" evidence="5">
    <location>
        <begin position="53"/>
        <end position="63"/>
    </location>
</feature>
<feature type="domain" description="RING-type" evidence="6">
    <location>
        <begin position="458"/>
        <end position="515"/>
    </location>
</feature>
<dbReference type="PROSITE" id="PS50089">
    <property type="entry name" value="ZF_RING_2"/>
    <property type="match status" value="1"/>
</dbReference>
<feature type="domain" description="Myb-like" evidence="7">
    <location>
        <begin position="91"/>
        <end position="135"/>
    </location>
</feature>
<evidence type="ECO:0000259" key="7">
    <source>
        <dbReference type="PROSITE" id="PS50090"/>
    </source>
</evidence>
<dbReference type="AlphaFoldDB" id="G4Z507"/>
<feature type="domain" description="HTH myb-type" evidence="9">
    <location>
        <begin position="84"/>
        <end position="139"/>
    </location>
</feature>
<dbReference type="GO" id="GO:0035091">
    <property type="term" value="F:phosphatidylinositol binding"/>
    <property type="evidence" value="ECO:0007669"/>
    <property type="project" value="InterPro"/>
</dbReference>
<keyword evidence="3" id="KW-0539">Nucleus</keyword>
<gene>
    <name evidence="10" type="ORF">PHYSODRAFT_327714</name>
</gene>
<feature type="domain" description="PX" evidence="8">
    <location>
        <begin position="271"/>
        <end position="428"/>
    </location>
</feature>
<evidence type="ECO:0000259" key="8">
    <source>
        <dbReference type="PROSITE" id="PS50195"/>
    </source>
</evidence>
<dbReference type="PROSITE" id="PS51294">
    <property type="entry name" value="HTH_MYB"/>
    <property type="match status" value="2"/>
</dbReference>
<dbReference type="InterPro" id="IPR001841">
    <property type="entry name" value="Znf_RING"/>
</dbReference>
<dbReference type="GO" id="GO:0008270">
    <property type="term" value="F:zinc ion binding"/>
    <property type="evidence" value="ECO:0007669"/>
    <property type="project" value="UniProtKB-KW"/>
</dbReference>
<evidence type="ECO:0000256" key="2">
    <source>
        <dbReference type="ARBA" id="ARBA00023163"/>
    </source>
</evidence>
<evidence type="ECO:0000259" key="6">
    <source>
        <dbReference type="PROSITE" id="PS50089"/>
    </source>
</evidence>
<sequence>MTITTRIRGELFVTQAQSSSDEHHQSSDDASPASPQLIRLPLTRPPDGPASAKKPKKKAKRALKQPTKVKAESKTSLLLEDRQTSHRHGLPWTTEEHDRFLQGLERYPTGPWKAVAAFVGTRTPRQTMTHAQKYRQKIQRRRRGLLTSSRQPVPQTSAAYCGLVITTSAEDYEQTPRVSSSSSSKSPTAVDVVGDERMAPLEPNWFDKVQVGELDAAFRAFLEVYDPTLFPMEDDAQPSVANTFTGDTDCNVSTSTVNRLLKARRAEVATVAVAAKPTTVFDNQDVTAPYTQYVFKLRSANASKEEWRFRKRYSDFYALHQKLKRGKKQWQQSCLKQGEAFETVAKLLQQAAGPEFPRKHVRCDTSAIIHERRRQLMDYLRTLLAVYTDLEVLLGAPGSLKGNFVDDVVCLNTVLVEIQRFLEIPPKRKEVEAKLTRAVMVLQDVTATPEGGGGSLQCCICLGNSNPADKEGDGKEMAQLPCAHVFHEDCIIHWLHVQQEFLDDESKSLICIPCSSTSTHSSPMASAALQPREPPAAIGLHVPLPSLLQMPLPLPTPSASPTRTAESTKGERWTEDEHERFLLGMEMFKAGPWKKIAGVVGTRDARQTMSHAQKYRQKIKRSKLGLPTPEHARRVDHGVVATSSTTKRIRTMVSTDVAPTGESRARSGRSRHVSLGDQLPREALDARERVTEELATGLIPAETMHATSTAADNVGSSERTSDNVHVVVGAAIGRAESPSQAPSLDAALEPLDANVLVVQDSWLGPDELWAFLDGRPASELDVAGACSSS</sequence>
<dbReference type="RefSeq" id="XP_009522170.1">
    <property type="nucleotide sequence ID" value="XM_009523875.1"/>
</dbReference>
<dbReference type="SUPFAM" id="SSF64268">
    <property type="entry name" value="PX domain"/>
    <property type="match status" value="1"/>
</dbReference>
<evidence type="ECO:0000256" key="4">
    <source>
        <dbReference type="PROSITE-ProRule" id="PRU00175"/>
    </source>
</evidence>
<dbReference type="SMART" id="SM00184">
    <property type="entry name" value="RING"/>
    <property type="match status" value="1"/>
</dbReference>